<feature type="compositionally biased region" description="Pro residues" evidence="1">
    <location>
        <begin position="12"/>
        <end position="23"/>
    </location>
</feature>
<evidence type="ECO:0000313" key="2">
    <source>
        <dbReference type="EMBL" id="KAL1405042.1"/>
    </source>
</evidence>
<feature type="compositionally biased region" description="Polar residues" evidence="1">
    <location>
        <begin position="110"/>
        <end position="133"/>
    </location>
</feature>
<evidence type="ECO:0000313" key="3">
    <source>
        <dbReference type="Proteomes" id="UP001565368"/>
    </source>
</evidence>
<feature type="region of interest" description="Disordered" evidence="1">
    <location>
        <begin position="580"/>
        <end position="610"/>
    </location>
</feature>
<feature type="compositionally biased region" description="Basic and acidic residues" evidence="1">
    <location>
        <begin position="599"/>
        <end position="610"/>
    </location>
</feature>
<dbReference type="GeneID" id="95989708"/>
<evidence type="ECO:0000256" key="1">
    <source>
        <dbReference type="SAM" id="MobiDB-lite"/>
    </source>
</evidence>
<accession>A0ABR3PRG3</accession>
<feature type="region of interest" description="Disordered" evidence="1">
    <location>
        <begin position="75"/>
        <end position="133"/>
    </location>
</feature>
<organism evidence="2 3">
    <name type="scientific">Vanrija albida</name>
    <dbReference type="NCBI Taxonomy" id="181172"/>
    <lineage>
        <taxon>Eukaryota</taxon>
        <taxon>Fungi</taxon>
        <taxon>Dikarya</taxon>
        <taxon>Basidiomycota</taxon>
        <taxon>Agaricomycotina</taxon>
        <taxon>Tremellomycetes</taxon>
        <taxon>Trichosporonales</taxon>
        <taxon>Trichosporonaceae</taxon>
        <taxon>Vanrija</taxon>
    </lineage>
</organism>
<comment type="caution">
    <text evidence="2">The sequence shown here is derived from an EMBL/GenBank/DDBJ whole genome shotgun (WGS) entry which is preliminary data.</text>
</comment>
<protein>
    <submittedName>
        <fullName evidence="2">Uncharacterized protein</fullName>
    </submittedName>
</protein>
<feature type="compositionally biased region" description="Basic and acidic residues" evidence="1">
    <location>
        <begin position="80"/>
        <end position="106"/>
    </location>
</feature>
<dbReference type="EMBL" id="JBBXJM010000007">
    <property type="protein sequence ID" value="KAL1405042.1"/>
    <property type="molecule type" value="Genomic_DNA"/>
</dbReference>
<feature type="compositionally biased region" description="Low complexity" evidence="1">
    <location>
        <begin position="281"/>
        <end position="291"/>
    </location>
</feature>
<name>A0ABR3PRG3_9TREE</name>
<feature type="region of interest" description="Disordered" evidence="1">
    <location>
        <begin position="1"/>
        <end position="39"/>
    </location>
</feature>
<proteinExistence type="predicted"/>
<keyword evidence="3" id="KW-1185">Reference proteome</keyword>
<reference evidence="2 3" key="1">
    <citation type="submission" date="2023-08" db="EMBL/GenBank/DDBJ databases">
        <title>Annotated Genome Sequence of Vanrija albida AlHP1.</title>
        <authorList>
            <person name="Herzog R."/>
        </authorList>
    </citation>
    <scope>NUCLEOTIDE SEQUENCE [LARGE SCALE GENOMIC DNA]</scope>
    <source>
        <strain evidence="2 3">AlHP1</strain>
    </source>
</reference>
<gene>
    <name evidence="2" type="ORF">Q8F55_008665</name>
</gene>
<feature type="region of interest" description="Disordered" evidence="1">
    <location>
        <begin position="273"/>
        <end position="293"/>
    </location>
</feature>
<sequence>MLSTDPSLNPSLPEPNMPLPSPSRSPSIGQDTPPVVEDTARAFYTIPANRSTSAPNTRNHGLLSLPGMVLLPFEPMTGRIDPDDGNHTATPRDHTGSCTVHERDLDGTMPRSSSPTPSGLSPFPSSTGPSRPTATISLAAFLAEDDEDTWTAIHADCPSSPTHDLPEVVGELSPLERPVSVIPDVGSDAEEYMWTGSAVHGFRDRLRRLLRRRPAARQFTSRAPPSQDSLVARYGSEIALTEDGLEGDVSSEVAHYGSNGSVDRLDGDVAGAGDATNAVAGPSGTSGSSGTDLPVFDRTAQFRVSPNEDPRTELSFENRTFDHNVVAVTIFGPTELQEHWNLGKKVDVELMALQLREALNHKGLHTYAESSHVWEATILVKWETPTDIELITACVNAFSIPGLRIAFHATRIEEREAQGLQAVFRTLDLQATLRLQIQSHFDTSPALHAMVFDDFWAFLASTRSRTIRHVVVPPFPEMAVLPDTVADLIEALSNTNTTLESVCFHGKEWCGDVQVTSDWRYEGRCPGCVLDHAWDSPAGPWGNQIEHWDRNRMLRIYAAELPVLRAHCLGQVLLRNARVNTPPPPSLASKLKMSRKGKERAAGERPEPRRQTTILDLPAEIRGYIVALAADPEGQVSPQTMSTVLSLAANRAAIPPRVLLEDKRRGLAIGRQRSSVRWLGTALEGTAWLLDYERRFWSPKKWWQKWKKG</sequence>
<dbReference type="RefSeq" id="XP_069204986.1">
    <property type="nucleotide sequence ID" value="XM_069357049.1"/>
</dbReference>
<dbReference type="Proteomes" id="UP001565368">
    <property type="component" value="Unassembled WGS sequence"/>
</dbReference>
<feature type="compositionally biased region" description="Polar residues" evidence="1">
    <location>
        <begin position="1"/>
        <end position="10"/>
    </location>
</feature>